<evidence type="ECO:0000256" key="4">
    <source>
        <dbReference type="ARBA" id="ARBA00022989"/>
    </source>
</evidence>
<evidence type="ECO:0000259" key="7">
    <source>
        <dbReference type="PROSITE" id="PS50850"/>
    </source>
</evidence>
<feature type="domain" description="Major facilitator superfamily (MFS) profile" evidence="7">
    <location>
        <begin position="1"/>
        <end position="164"/>
    </location>
</feature>
<dbReference type="Pfam" id="PF07690">
    <property type="entry name" value="MFS_1"/>
    <property type="match status" value="1"/>
</dbReference>
<evidence type="ECO:0000313" key="8">
    <source>
        <dbReference type="EMBL" id="CAA9325388.1"/>
    </source>
</evidence>
<dbReference type="InterPro" id="IPR020846">
    <property type="entry name" value="MFS_dom"/>
</dbReference>
<feature type="transmembrane region" description="Helical" evidence="6">
    <location>
        <begin position="235"/>
        <end position="254"/>
    </location>
</feature>
<proteinExistence type="predicted"/>
<dbReference type="GO" id="GO:0005886">
    <property type="term" value="C:plasma membrane"/>
    <property type="evidence" value="ECO:0007669"/>
    <property type="project" value="UniProtKB-SubCell"/>
</dbReference>
<keyword evidence="2" id="KW-1003">Cell membrane</keyword>
<dbReference type="Gene3D" id="1.20.1250.20">
    <property type="entry name" value="MFS general substrate transporter like domains"/>
    <property type="match status" value="2"/>
</dbReference>
<evidence type="ECO:0000256" key="1">
    <source>
        <dbReference type="ARBA" id="ARBA00004651"/>
    </source>
</evidence>
<feature type="transmembrane region" description="Helical" evidence="6">
    <location>
        <begin position="266"/>
        <end position="285"/>
    </location>
</feature>
<dbReference type="CDD" id="cd06173">
    <property type="entry name" value="MFS_MefA_like"/>
    <property type="match status" value="1"/>
</dbReference>
<evidence type="ECO:0000256" key="5">
    <source>
        <dbReference type="ARBA" id="ARBA00023136"/>
    </source>
</evidence>
<dbReference type="InterPro" id="IPR036259">
    <property type="entry name" value="MFS_trans_sf"/>
</dbReference>
<feature type="transmembrane region" description="Helical" evidence="6">
    <location>
        <begin position="328"/>
        <end position="350"/>
    </location>
</feature>
<keyword evidence="3 6" id="KW-0812">Transmembrane</keyword>
<dbReference type="InterPro" id="IPR011701">
    <property type="entry name" value="MFS"/>
</dbReference>
<keyword evidence="4 6" id="KW-1133">Transmembrane helix</keyword>
<evidence type="ECO:0000256" key="6">
    <source>
        <dbReference type="SAM" id="Phobius"/>
    </source>
</evidence>
<feature type="transmembrane region" description="Helical" evidence="6">
    <location>
        <begin position="52"/>
        <end position="82"/>
    </location>
</feature>
<sequence length="387" mass="39571">MQLVALPYFVFERTGSAFATALAAGAQALPGVTLGPLAGAVADSRDTRRLLIGANVVLAVLTLAFCLAAVAPWWVVVVVAFLQAVVAQLVGPAEIVLVPSLVPTASLPAANSLSAANNSLARLIGPAVGGLLYVAAGLPAVAVANALSFAVAALLVSRISPSRPQLSEHPQELQRLMRAAWPGLSGGWVAGWAEIQWRPPLRRLLVFILLTGVGEGCVSALLAPYTAEVFGSSTALGLLLTCQAAGGIAGALIMSRWVMIDRLPQTLAAAALACGVVLAVMIGYPPFYPRLWPALVLIAIAGLPFAAVAAAQATLLQVLPHPAVRGSVYGVAVAAAGAAQLLGILTSGYLADRTSVYLLLADAPCYLLAGLLILAGRRPNRALTPSS</sequence>
<dbReference type="PROSITE" id="PS50850">
    <property type="entry name" value="MFS"/>
    <property type="match status" value="1"/>
</dbReference>
<keyword evidence="5 6" id="KW-0472">Membrane</keyword>
<comment type="subcellular location">
    <subcellularLocation>
        <location evidence="1">Cell membrane</location>
        <topology evidence="1">Multi-pass membrane protein</topology>
    </subcellularLocation>
</comment>
<feature type="transmembrane region" description="Helical" evidence="6">
    <location>
        <begin position="204"/>
        <end position="223"/>
    </location>
</feature>
<dbReference type="GO" id="GO:0022857">
    <property type="term" value="F:transmembrane transporter activity"/>
    <property type="evidence" value="ECO:0007669"/>
    <property type="project" value="InterPro"/>
</dbReference>
<dbReference type="AlphaFoldDB" id="A0A6J4L6Q8"/>
<feature type="transmembrane region" description="Helical" evidence="6">
    <location>
        <begin position="130"/>
        <end position="156"/>
    </location>
</feature>
<name>A0A6J4L6Q8_9ACTN</name>
<dbReference type="EMBL" id="CADCTT010000317">
    <property type="protein sequence ID" value="CAA9325388.1"/>
    <property type="molecule type" value="Genomic_DNA"/>
</dbReference>
<evidence type="ECO:0000256" key="3">
    <source>
        <dbReference type="ARBA" id="ARBA00022692"/>
    </source>
</evidence>
<feature type="transmembrane region" description="Helical" evidence="6">
    <location>
        <begin position="291"/>
        <end position="316"/>
    </location>
</feature>
<protein>
    <recommendedName>
        <fullName evidence="7">Major facilitator superfamily (MFS) profile domain-containing protein</fullName>
    </recommendedName>
</protein>
<dbReference type="PANTHER" id="PTHR23513:SF11">
    <property type="entry name" value="STAPHYLOFERRIN A TRANSPORTER"/>
    <property type="match status" value="1"/>
</dbReference>
<evidence type="ECO:0000256" key="2">
    <source>
        <dbReference type="ARBA" id="ARBA00022475"/>
    </source>
</evidence>
<gene>
    <name evidence="8" type="ORF">AVDCRST_MAG61-2567</name>
</gene>
<dbReference type="PANTHER" id="PTHR23513">
    <property type="entry name" value="INTEGRAL MEMBRANE EFFLUX PROTEIN-RELATED"/>
    <property type="match status" value="1"/>
</dbReference>
<reference evidence="8" key="1">
    <citation type="submission" date="2020-02" db="EMBL/GenBank/DDBJ databases">
        <authorList>
            <person name="Meier V. D."/>
        </authorList>
    </citation>
    <scope>NUCLEOTIDE SEQUENCE</scope>
    <source>
        <strain evidence="8">AVDCRST_MAG61</strain>
    </source>
</reference>
<dbReference type="SUPFAM" id="SSF103473">
    <property type="entry name" value="MFS general substrate transporter"/>
    <property type="match status" value="1"/>
</dbReference>
<feature type="transmembrane region" description="Helical" evidence="6">
    <location>
        <begin position="356"/>
        <end position="375"/>
    </location>
</feature>
<organism evidence="8">
    <name type="scientific">uncultured Friedmanniella sp</name>
    <dbReference type="NCBI Taxonomy" id="335381"/>
    <lineage>
        <taxon>Bacteria</taxon>
        <taxon>Bacillati</taxon>
        <taxon>Actinomycetota</taxon>
        <taxon>Actinomycetes</taxon>
        <taxon>Propionibacteriales</taxon>
        <taxon>Nocardioidaceae</taxon>
        <taxon>Friedmanniella</taxon>
        <taxon>environmental samples</taxon>
    </lineage>
</organism>
<accession>A0A6J4L6Q8</accession>